<gene>
    <name evidence="1" type="ORF">RDB_LOCUS126500</name>
</gene>
<protein>
    <submittedName>
        <fullName evidence="1">Uncharacterized protein</fullName>
    </submittedName>
</protein>
<proteinExistence type="predicted"/>
<reference evidence="1" key="1">
    <citation type="submission" date="2021-01" db="EMBL/GenBank/DDBJ databases">
        <authorList>
            <person name="Kaushik A."/>
        </authorList>
    </citation>
    <scope>NUCLEOTIDE SEQUENCE</scope>
    <source>
        <strain evidence="1">AG6-10EEA</strain>
    </source>
</reference>
<comment type="caution">
    <text evidence="1">The sequence shown here is derived from an EMBL/GenBank/DDBJ whole genome shotgun (WGS) entry which is preliminary data.</text>
</comment>
<dbReference type="AlphaFoldDB" id="A0A8H3D6T7"/>
<dbReference type="EMBL" id="CAJMXA010003667">
    <property type="protein sequence ID" value="CAE6510301.1"/>
    <property type="molecule type" value="Genomic_DNA"/>
</dbReference>
<name>A0A8H3D6T7_9AGAM</name>
<accession>A0A8H3D6T7</accession>
<organism evidence="1 2">
    <name type="scientific">Rhizoctonia solani</name>
    <dbReference type="NCBI Taxonomy" id="456999"/>
    <lineage>
        <taxon>Eukaryota</taxon>
        <taxon>Fungi</taxon>
        <taxon>Dikarya</taxon>
        <taxon>Basidiomycota</taxon>
        <taxon>Agaricomycotina</taxon>
        <taxon>Agaricomycetes</taxon>
        <taxon>Cantharellales</taxon>
        <taxon>Ceratobasidiaceae</taxon>
        <taxon>Rhizoctonia</taxon>
    </lineage>
</organism>
<evidence type="ECO:0000313" key="2">
    <source>
        <dbReference type="Proteomes" id="UP000663853"/>
    </source>
</evidence>
<evidence type="ECO:0000313" key="1">
    <source>
        <dbReference type="EMBL" id="CAE6510301.1"/>
    </source>
</evidence>
<sequence>MGLNKEMPPRGLPSLPSLPEASGSFAQLADECGRLNAILAGEENFESQAILQLAATSTEQQLLSLMVYPYGLRPDGGVRLADKNSTRFLPHVHVNGIRYGTDVHRRAYNSRYAYTNPERHPVLIRRIYQATLPVQGGTREVICAVVQRFQPPAEQPGFPWDDWGISLRSQLGNSKNLTNLR</sequence>
<dbReference type="Proteomes" id="UP000663853">
    <property type="component" value="Unassembled WGS sequence"/>
</dbReference>